<name>A0A918BYJ5_9DEIO</name>
<dbReference type="EMBL" id="BMQL01000002">
    <property type="protein sequence ID" value="GGQ97116.1"/>
    <property type="molecule type" value="Genomic_DNA"/>
</dbReference>
<evidence type="ECO:0008006" key="3">
    <source>
        <dbReference type="Google" id="ProtNLM"/>
    </source>
</evidence>
<keyword evidence="2" id="KW-1185">Reference proteome</keyword>
<protein>
    <recommendedName>
        <fullName evidence="3">Shikimate kinase</fullName>
    </recommendedName>
</protein>
<sequence length="190" mass="20953">MPAPLLYLLGWPGVGKLTVAKELARRTGWRVVDNHFIADPIFYVIGADGSTPLPEGTRQLVGQVGDAIYEAMTRLAPAHLGFVLTKVLMDAPEDRDNFSRVERIAQQRGAVFLPVLLTCDEAGLRSRVTSPGRAERLKPRTEAILDRYFAQYTQLVPEHPHLLTIDTTALEPPQTAEMILSHLASMTAAQ</sequence>
<dbReference type="Proteomes" id="UP000603865">
    <property type="component" value="Unassembled WGS sequence"/>
</dbReference>
<comment type="caution">
    <text evidence="1">The sequence shown here is derived from an EMBL/GenBank/DDBJ whole genome shotgun (WGS) entry which is preliminary data.</text>
</comment>
<proteinExistence type="predicted"/>
<dbReference type="PANTHER" id="PTHR37807">
    <property type="entry name" value="OS07G0160300 PROTEIN"/>
    <property type="match status" value="1"/>
</dbReference>
<accession>A0A918BYJ5</accession>
<organism evidence="1 2">
    <name type="scientific">Deinococcus ruber</name>
    <dbReference type="NCBI Taxonomy" id="1848197"/>
    <lineage>
        <taxon>Bacteria</taxon>
        <taxon>Thermotogati</taxon>
        <taxon>Deinococcota</taxon>
        <taxon>Deinococci</taxon>
        <taxon>Deinococcales</taxon>
        <taxon>Deinococcaceae</taxon>
        <taxon>Deinococcus</taxon>
    </lineage>
</organism>
<dbReference type="Gene3D" id="3.40.50.300">
    <property type="entry name" value="P-loop containing nucleotide triphosphate hydrolases"/>
    <property type="match status" value="1"/>
</dbReference>
<dbReference type="SUPFAM" id="SSF52540">
    <property type="entry name" value="P-loop containing nucleoside triphosphate hydrolases"/>
    <property type="match status" value="1"/>
</dbReference>
<reference evidence="1" key="2">
    <citation type="submission" date="2020-09" db="EMBL/GenBank/DDBJ databases">
        <authorList>
            <person name="Sun Q."/>
            <person name="Ohkuma M."/>
        </authorList>
    </citation>
    <scope>NUCLEOTIDE SEQUENCE</scope>
    <source>
        <strain evidence="1">JCM 31311</strain>
    </source>
</reference>
<reference evidence="1" key="1">
    <citation type="journal article" date="2014" name="Int. J. Syst. Evol. Microbiol.">
        <title>Complete genome sequence of Corynebacterium casei LMG S-19264T (=DSM 44701T), isolated from a smear-ripened cheese.</title>
        <authorList>
            <consortium name="US DOE Joint Genome Institute (JGI-PGF)"/>
            <person name="Walter F."/>
            <person name="Albersmeier A."/>
            <person name="Kalinowski J."/>
            <person name="Ruckert C."/>
        </authorList>
    </citation>
    <scope>NUCLEOTIDE SEQUENCE</scope>
    <source>
        <strain evidence="1">JCM 31311</strain>
    </source>
</reference>
<gene>
    <name evidence="1" type="ORF">GCM10008957_06820</name>
</gene>
<evidence type="ECO:0000313" key="2">
    <source>
        <dbReference type="Proteomes" id="UP000603865"/>
    </source>
</evidence>
<dbReference type="RefSeq" id="WP_189088104.1">
    <property type="nucleotide sequence ID" value="NZ_BMQL01000002.1"/>
</dbReference>
<dbReference type="Pfam" id="PF13671">
    <property type="entry name" value="AAA_33"/>
    <property type="match status" value="1"/>
</dbReference>
<dbReference type="InterPro" id="IPR027417">
    <property type="entry name" value="P-loop_NTPase"/>
</dbReference>
<dbReference type="AlphaFoldDB" id="A0A918BYJ5"/>
<dbReference type="PANTHER" id="PTHR37807:SF3">
    <property type="entry name" value="OS07G0160300 PROTEIN"/>
    <property type="match status" value="1"/>
</dbReference>
<evidence type="ECO:0000313" key="1">
    <source>
        <dbReference type="EMBL" id="GGQ97116.1"/>
    </source>
</evidence>